<organism evidence="1">
    <name type="scientific">marine metagenome</name>
    <dbReference type="NCBI Taxonomy" id="408172"/>
    <lineage>
        <taxon>unclassified sequences</taxon>
        <taxon>metagenomes</taxon>
        <taxon>ecological metagenomes</taxon>
    </lineage>
</organism>
<evidence type="ECO:0000313" key="1">
    <source>
        <dbReference type="EMBL" id="SVC20393.1"/>
    </source>
</evidence>
<protein>
    <submittedName>
        <fullName evidence="1">Uncharacterized protein</fullName>
    </submittedName>
</protein>
<dbReference type="AlphaFoldDB" id="A0A382KA63"/>
<proteinExistence type="predicted"/>
<gene>
    <name evidence="1" type="ORF">METZ01_LOCUS273247</name>
</gene>
<accession>A0A382KA63</accession>
<sequence>MFRLIPLLADIGTEPSAVNGLIDWSKQFWPLGDWESFRLKD</sequence>
<reference evidence="1" key="1">
    <citation type="submission" date="2018-05" db="EMBL/GenBank/DDBJ databases">
        <authorList>
            <person name="Lanie J.A."/>
            <person name="Ng W.-L."/>
            <person name="Kazmierczak K.M."/>
            <person name="Andrzejewski T.M."/>
            <person name="Davidsen T.M."/>
            <person name="Wayne K.J."/>
            <person name="Tettelin H."/>
            <person name="Glass J.I."/>
            <person name="Rusch D."/>
            <person name="Podicherti R."/>
            <person name="Tsui H.-C.T."/>
            <person name="Winkler M.E."/>
        </authorList>
    </citation>
    <scope>NUCLEOTIDE SEQUENCE</scope>
</reference>
<name>A0A382KA63_9ZZZZ</name>
<dbReference type="EMBL" id="UINC01078889">
    <property type="protein sequence ID" value="SVC20393.1"/>
    <property type="molecule type" value="Genomic_DNA"/>
</dbReference>